<sequence length="539" mass="59934">WDTLSGAVVDDVLVVFWMDNGPVTMLTTIHEILVHSVFGNASKKILPISTIIDNYNYHMGGVDVADQLKGYYGTQVPVCRTWMPLFFWLLDTSIINTFLISKALNLIMIQSELYNQNSKKQLFYITKKFELPIDHLLPQSYYPIYREERGSCVWCQFQYMSEYGKHDKNSPQSQFIPSPRYYQTSVLDGIVDGNYSNEVIFLDLAKKFETNAPPWSVSSGTPEKEFLATSCLNSINGSNIFLIGGLSTDQAGLNVIYPSSLLYTFNPDTLQWTTTTTTGFFNASLTLTRMNAVVTNNGNIFIFGGIQINSINNKKRTGNYINYMNILNVNTLKWSQLNTAVNVPTPRGGYTANLLNNSLIIYIGGLQLVATNVNSSVDMNEQAYGDAVTSRLQTSTQLPNNNLYLFDVQNNVWISSNQLDSFKTNSSSTNSPSTNSSTNSSSPNSYSTPSTSQNLNGIIIAISVVGGLIFIAIIAGLLYFIKSNNRSDKPIPTPGEYKDEIPMHYSNIDVIPTPGTYTHDIQKRYNNTNAIPTPGTNSC</sequence>
<protein>
    <submittedName>
        <fullName evidence="3">16551_t:CDS:1</fullName>
    </submittedName>
</protein>
<dbReference type="AlphaFoldDB" id="A0A9N9AW36"/>
<dbReference type="EMBL" id="CAJVQA010002261">
    <property type="protein sequence ID" value="CAG8542032.1"/>
    <property type="molecule type" value="Genomic_DNA"/>
</dbReference>
<feature type="region of interest" description="Disordered" evidence="1">
    <location>
        <begin position="423"/>
        <end position="448"/>
    </location>
</feature>
<dbReference type="Gene3D" id="2.120.10.80">
    <property type="entry name" value="Kelch-type beta propeller"/>
    <property type="match status" value="1"/>
</dbReference>
<keyword evidence="2" id="KW-0812">Transmembrane</keyword>
<dbReference type="Pfam" id="PF24681">
    <property type="entry name" value="Kelch_KLHDC2_KLHL20_DRC7"/>
    <property type="match status" value="1"/>
</dbReference>
<dbReference type="PANTHER" id="PTHR23244">
    <property type="entry name" value="KELCH REPEAT DOMAIN"/>
    <property type="match status" value="1"/>
</dbReference>
<accession>A0A9N9AW36</accession>
<name>A0A9N9AW36_9GLOM</name>
<gene>
    <name evidence="3" type="ORF">CPELLU_LOCUS4346</name>
</gene>
<dbReference type="InterPro" id="IPR015915">
    <property type="entry name" value="Kelch-typ_b-propeller"/>
</dbReference>
<feature type="compositionally biased region" description="Low complexity" evidence="1">
    <location>
        <begin position="424"/>
        <end position="448"/>
    </location>
</feature>
<dbReference type="CDD" id="cd12087">
    <property type="entry name" value="TM_EGFR-like"/>
    <property type="match status" value="1"/>
</dbReference>
<dbReference type="PANTHER" id="PTHR23244:SF456">
    <property type="entry name" value="MULTIPLE EPIDERMAL GROWTH FACTOR-LIKE DOMAINS PROTEIN 8"/>
    <property type="match status" value="1"/>
</dbReference>
<keyword evidence="4" id="KW-1185">Reference proteome</keyword>
<reference evidence="3" key="1">
    <citation type="submission" date="2021-06" db="EMBL/GenBank/DDBJ databases">
        <authorList>
            <person name="Kallberg Y."/>
            <person name="Tangrot J."/>
            <person name="Rosling A."/>
        </authorList>
    </citation>
    <scope>NUCLEOTIDE SEQUENCE</scope>
    <source>
        <strain evidence="3">FL966</strain>
    </source>
</reference>
<keyword evidence="2" id="KW-0472">Membrane</keyword>
<evidence type="ECO:0000256" key="2">
    <source>
        <dbReference type="SAM" id="Phobius"/>
    </source>
</evidence>
<proteinExistence type="predicted"/>
<dbReference type="SUPFAM" id="SSF117281">
    <property type="entry name" value="Kelch motif"/>
    <property type="match status" value="1"/>
</dbReference>
<organism evidence="3 4">
    <name type="scientific">Cetraspora pellucida</name>
    <dbReference type="NCBI Taxonomy" id="1433469"/>
    <lineage>
        <taxon>Eukaryota</taxon>
        <taxon>Fungi</taxon>
        <taxon>Fungi incertae sedis</taxon>
        <taxon>Mucoromycota</taxon>
        <taxon>Glomeromycotina</taxon>
        <taxon>Glomeromycetes</taxon>
        <taxon>Diversisporales</taxon>
        <taxon>Gigasporaceae</taxon>
        <taxon>Cetraspora</taxon>
    </lineage>
</organism>
<keyword evidence="2" id="KW-1133">Transmembrane helix</keyword>
<feature type="transmembrane region" description="Helical" evidence="2">
    <location>
        <begin position="458"/>
        <end position="481"/>
    </location>
</feature>
<evidence type="ECO:0000256" key="1">
    <source>
        <dbReference type="SAM" id="MobiDB-lite"/>
    </source>
</evidence>
<comment type="caution">
    <text evidence="3">The sequence shown here is derived from an EMBL/GenBank/DDBJ whole genome shotgun (WGS) entry which is preliminary data.</text>
</comment>
<feature type="non-terminal residue" evidence="3">
    <location>
        <position position="1"/>
    </location>
</feature>
<evidence type="ECO:0000313" key="3">
    <source>
        <dbReference type="EMBL" id="CAG8542032.1"/>
    </source>
</evidence>
<dbReference type="Proteomes" id="UP000789759">
    <property type="component" value="Unassembled WGS sequence"/>
</dbReference>
<dbReference type="OrthoDB" id="2400127at2759"/>
<evidence type="ECO:0000313" key="4">
    <source>
        <dbReference type="Proteomes" id="UP000789759"/>
    </source>
</evidence>